<comment type="subunit">
    <text evidence="7">Part of the 30S ribosomal subunit. Contacts protein S4.</text>
</comment>
<evidence type="ECO:0000256" key="4">
    <source>
        <dbReference type="ARBA" id="ARBA00022980"/>
    </source>
</evidence>
<dbReference type="GO" id="GO:0019843">
    <property type="term" value="F:rRNA binding"/>
    <property type="evidence" value="ECO:0007669"/>
    <property type="project" value="UniProtKB-UniRule"/>
</dbReference>
<feature type="region of interest" description="Disordered" evidence="9">
    <location>
        <begin position="250"/>
        <end position="284"/>
    </location>
</feature>
<comment type="domain">
    <text evidence="7">The N-terminal domain interacts with the head of the 30S subunit; the C-terminal domain interacts with the body and contacts protein S4. The interaction surface between S4 and S5 is involved in control of translational fidelity.</text>
</comment>
<dbReference type="Gene3D" id="3.30.230.10">
    <property type="match status" value="1"/>
</dbReference>
<dbReference type="Gene3D" id="3.30.160.20">
    <property type="match status" value="1"/>
</dbReference>
<keyword evidence="2 7" id="KW-0699">rRNA-binding</keyword>
<evidence type="ECO:0000256" key="6">
    <source>
        <dbReference type="ARBA" id="ARBA00035255"/>
    </source>
</evidence>
<dbReference type="InterPro" id="IPR014721">
    <property type="entry name" value="Ribsml_uS5_D2-typ_fold_subgr"/>
</dbReference>
<evidence type="ECO:0000256" key="3">
    <source>
        <dbReference type="ARBA" id="ARBA00022884"/>
    </source>
</evidence>
<evidence type="ECO:0000256" key="8">
    <source>
        <dbReference type="RuleBase" id="RU003823"/>
    </source>
</evidence>
<dbReference type="InterPro" id="IPR047866">
    <property type="entry name" value="Ribosomal_uS5_arc"/>
</dbReference>
<dbReference type="NCBIfam" id="TIGR01020">
    <property type="entry name" value="uS5_euk_arch"/>
    <property type="match status" value="1"/>
</dbReference>
<dbReference type="Pfam" id="PF00333">
    <property type="entry name" value="Ribosomal_S5"/>
    <property type="match status" value="1"/>
</dbReference>
<evidence type="ECO:0000259" key="10">
    <source>
        <dbReference type="PROSITE" id="PS50881"/>
    </source>
</evidence>
<dbReference type="PANTHER" id="PTHR13718">
    <property type="entry name" value="RIBOSOMAL S SUBUNIT"/>
    <property type="match status" value="1"/>
</dbReference>
<dbReference type="NCBIfam" id="NF003125">
    <property type="entry name" value="PRK04044.1"/>
    <property type="match status" value="1"/>
</dbReference>
<evidence type="ECO:0000256" key="7">
    <source>
        <dbReference type="HAMAP-Rule" id="MF_01307"/>
    </source>
</evidence>
<dbReference type="InterPro" id="IPR020568">
    <property type="entry name" value="Ribosomal_Su5_D2-typ_SF"/>
</dbReference>
<dbReference type="PROSITE" id="PS50881">
    <property type="entry name" value="S5_DSRBD"/>
    <property type="match status" value="1"/>
</dbReference>
<dbReference type="PANTHER" id="PTHR13718:SF4">
    <property type="entry name" value="40S RIBOSOMAL PROTEIN S2"/>
    <property type="match status" value="1"/>
</dbReference>
<comment type="function">
    <text evidence="7">With S4 and S12 plays an important role in translational accuracy.</text>
</comment>
<keyword evidence="3 7" id="KW-0694">RNA-binding</keyword>
<dbReference type="PROSITE" id="PS00585">
    <property type="entry name" value="RIBOSOMAL_S5"/>
    <property type="match status" value="1"/>
</dbReference>
<protein>
    <recommendedName>
        <fullName evidence="6 7">Small ribosomal subunit protein uS5</fullName>
    </recommendedName>
</protein>
<keyword evidence="5 7" id="KW-0687">Ribonucleoprotein</keyword>
<name>A0A0H4T891_9EURY</name>
<reference evidence="11" key="1">
    <citation type="journal article" date="2015" name="ISME J.">
        <title>Aquifer environment selects for microbial species cohorts in sediment and groundwater.</title>
        <authorList>
            <person name="Hug L.A."/>
            <person name="Thomas B.C."/>
            <person name="Brown C.T."/>
            <person name="Frischkorn K.R."/>
            <person name="Williams K.H."/>
            <person name="Tringe S.G."/>
            <person name="Banfield J.F."/>
        </authorList>
    </citation>
    <scope>NUCLEOTIDE SEQUENCE</scope>
</reference>
<dbReference type="AlphaFoldDB" id="A0A0H4T891"/>
<dbReference type="HAMAP" id="MF_01307_A">
    <property type="entry name" value="Ribosomal_uS5_A"/>
    <property type="match status" value="1"/>
</dbReference>
<dbReference type="Pfam" id="PF03719">
    <property type="entry name" value="Ribosomal_S5_C"/>
    <property type="match status" value="1"/>
</dbReference>
<accession>A0A0H4T891</accession>
<evidence type="ECO:0000256" key="5">
    <source>
        <dbReference type="ARBA" id="ARBA00023274"/>
    </source>
</evidence>
<dbReference type="InterPro" id="IPR005711">
    <property type="entry name" value="Ribosomal_uS5_euk/arc"/>
</dbReference>
<evidence type="ECO:0000256" key="1">
    <source>
        <dbReference type="ARBA" id="ARBA00008945"/>
    </source>
</evidence>
<organism evidence="11">
    <name type="scientific">uncultured euryarchaeote Rifle_16ft_4_minimus_37664</name>
    <dbReference type="NCBI Taxonomy" id="1665194"/>
    <lineage>
        <taxon>Archaea</taxon>
        <taxon>Methanobacteriati</taxon>
        <taxon>Methanobacteriota</taxon>
        <taxon>environmental samples</taxon>
    </lineage>
</organism>
<dbReference type="SUPFAM" id="SSF54211">
    <property type="entry name" value="Ribosomal protein S5 domain 2-like"/>
    <property type="match status" value="1"/>
</dbReference>
<dbReference type="EMBL" id="KT007002">
    <property type="protein sequence ID" value="AKQ02712.1"/>
    <property type="molecule type" value="Genomic_DNA"/>
</dbReference>
<feature type="compositionally biased region" description="Basic and acidic residues" evidence="9">
    <location>
        <begin position="15"/>
        <end position="25"/>
    </location>
</feature>
<sequence length="284" mass="30736">MRRRPRGAGSGGRGGRGERAQRDLSEWNPKTKLGRMVLKGELSTMGEALRTGLPVREPEIVDILLPETEDEVLDVNMVQRMTDSGRRVNFVITCVVGNKDGFVGLGRARGREVGPSIRRAIDNAKLNMIEVKRGCGSWECGCYRSHSLPFKVRGDSGSVEVTLKPAPQGVGLAVGDIAKSVLRLAGITDAWGFTKGHTKTTVNYAVATFEALRASARIKVREEQAERLKIKAGAEQVYVRKKAEAAAVAGSGEVELPEEVEVEGERLTEGPAETPVADEEAKET</sequence>
<evidence type="ECO:0000256" key="2">
    <source>
        <dbReference type="ARBA" id="ARBA00022730"/>
    </source>
</evidence>
<evidence type="ECO:0000256" key="9">
    <source>
        <dbReference type="SAM" id="MobiDB-lite"/>
    </source>
</evidence>
<dbReference type="InterPro" id="IPR018192">
    <property type="entry name" value="Ribosomal_uS5_N_CS"/>
</dbReference>
<dbReference type="GO" id="GO:0006412">
    <property type="term" value="P:translation"/>
    <property type="evidence" value="ECO:0007669"/>
    <property type="project" value="UniProtKB-UniRule"/>
</dbReference>
<evidence type="ECO:0000313" key="11">
    <source>
        <dbReference type="EMBL" id="AKQ02712.1"/>
    </source>
</evidence>
<dbReference type="GO" id="GO:0022627">
    <property type="term" value="C:cytosolic small ribosomal subunit"/>
    <property type="evidence" value="ECO:0007669"/>
    <property type="project" value="TreeGrafter"/>
</dbReference>
<keyword evidence="4 7" id="KW-0689">Ribosomal protein</keyword>
<gene>
    <name evidence="11" type="primary">rps5p</name>
    <name evidence="7" type="synonym">rps5</name>
</gene>
<dbReference type="GO" id="GO:0003735">
    <property type="term" value="F:structural constituent of ribosome"/>
    <property type="evidence" value="ECO:0007669"/>
    <property type="project" value="UniProtKB-UniRule"/>
</dbReference>
<proteinExistence type="inferred from homology"/>
<feature type="domain" description="S5 DRBM" evidence="10">
    <location>
        <begin position="68"/>
        <end position="131"/>
    </location>
</feature>
<dbReference type="SUPFAM" id="SSF54768">
    <property type="entry name" value="dsRNA-binding domain-like"/>
    <property type="match status" value="1"/>
</dbReference>
<comment type="similarity">
    <text evidence="1 7 8">Belongs to the universal ribosomal protein uS5 family.</text>
</comment>
<dbReference type="InterPro" id="IPR000851">
    <property type="entry name" value="Ribosomal_uS5"/>
</dbReference>
<dbReference type="InterPro" id="IPR005324">
    <property type="entry name" value="Ribosomal_uS5_C"/>
</dbReference>
<feature type="region of interest" description="Disordered" evidence="9">
    <location>
        <begin position="1"/>
        <end position="30"/>
    </location>
</feature>
<dbReference type="InterPro" id="IPR013810">
    <property type="entry name" value="Ribosomal_uS5_N"/>
</dbReference>